<dbReference type="Proteomes" id="UP001465755">
    <property type="component" value="Unassembled WGS sequence"/>
</dbReference>
<sequence>MYGLEALWFNAKDGYLEGIVRGHKSGLLSTSDYNNMCQCETLDDIKLHLTGTDYGPYLSNVPSPLSTTTLIEACTEKLVDDWHRMRCNADEPLATFLDFCTYGHMIDNVARADSF</sequence>
<keyword evidence="1" id="KW-0813">Transport</keyword>
<evidence type="ECO:0000256" key="1">
    <source>
        <dbReference type="ARBA" id="ARBA00022448"/>
    </source>
</evidence>
<dbReference type="PANTHER" id="PTHR11028">
    <property type="entry name" value="VACUOLAR ATP SYNTHASE SUBUNIT AC39"/>
    <property type="match status" value="1"/>
</dbReference>
<name>A0AAW1NQM1_9CHLO</name>
<dbReference type="SUPFAM" id="SSF103486">
    <property type="entry name" value="V-type ATP synthase subunit C"/>
    <property type="match status" value="1"/>
</dbReference>
<protein>
    <submittedName>
        <fullName evidence="3">Uncharacterized protein</fullName>
    </submittedName>
</protein>
<accession>A0AAW1NQM1</accession>
<reference evidence="3 4" key="1">
    <citation type="journal article" date="2024" name="Nat. Commun.">
        <title>Phylogenomics reveals the evolutionary origins of lichenization in chlorophyte algae.</title>
        <authorList>
            <person name="Puginier C."/>
            <person name="Libourel C."/>
            <person name="Otte J."/>
            <person name="Skaloud P."/>
            <person name="Haon M."/>
            <person name="Grisel S."/>
            <person name="Petersen M."/>
            <person name="Berrin J.G."/>
            <person name="Delaux P.M."/>
            <person name="Dal Grande F."/>
            <person name="Keller J."/>
        </authorList>
    </citation>
    <scope>NUCLEOTIDE SEQUENCE [LARGE SCALE GENOMIC DNA]</scope>
    <source>
        <strain evidence="3 4">SAG 2036</strain>
    </source>
</reference>
<keyword evidence="4" id="KW-1185">Reference proteome</keyword>
<dbReference type="Gene3D" id="1.10.132.50">
    <property type="entry name" value="ATP synthase (C/AC39) subunit, domain 3"/>
    <property type="match status" value="1"/>
</dbReference>
<evidence type="ECO:0000256" key="2">
    <source>
        <dbReference type="ARBA" id="ARBA00023065"/>
    </source>
</evidence>
<dbReference type="InterPro" id="IPR036079">
    <property type="entry name" value="ATPase_csu/dsu_sf"/>
</dbReference>
<dbReference type="InterPro" id="IPR002843">
    <property type="entry name" value="ATPase_V0-cplx_csu/dsu"/>
</dbReference>
<comment type="caution">
    <text evidence="3">The sequence shown here is derived from an EMBL/GenBank/DDBJ whole genome shotgun (WGS) entry which is preliminary data.</text>
</comment>
<keyword evidence="2" id="KW-0406">Ion transport</keyword>
<gene>
    <name evidence="3" type="ORF">WJX73_001418</name>
</gene>
<evidence type="ECO:0000313" key="4">
    <source>
        <dbReference type="Proteomes" id="UP001465755"/>
    </source>
</evidence>
<organism evidence="3 4">
    <name type="scientific">Symbiochloris irregularis</name>
    <dbReference type="NCBI Taxonomy" id="706552"/>
    <lineage>
        <taxon>Eukaryota</taxon>
        <taxon>Viridiplantae</taxon>
        <taxon>Chlorophyta</taxon>
        <taxon>core chlorophytes</taxon>
        <taxon>Trebouxiophyceae</taxon>
        <taxon>Trebouxiales</taxon>
        <taxon>Trebouxiaceae</taxon>
        <taxon>Symbiochloris</taxon>
    </lineage>
</organism>
<dbReference type="InterPro" id="IPR016727">
    <property type="entry name" value="ATPase_V0-cplx_dsu"/>
</dbReference>
<dbReference type="EMBL" id="JALJOQ010000190">
    <property type="protein sequence ID" value="KAK9790551.1"/>
    <property type="molecule type" value="Genomic_DNA"/>
</dbReference>
<dbReference type="InterPro" id="IPR044911">
    <property type="entry name" value="V-type_ATPase_csu/dsu_dom_3"/>
</dbReference>
<proteinExistence type="predicted"/>
<dbReference type="GO" id="GO:0033179">
    <property type="term" value="C:proton-transporting V-type ATPase, V0 domain"/>
    <property type="evidence" value="ECO:0007669"/>
    <property type="project" value="InterPro"/>
</dbReference>
<dbReference type="AlphaFoldDB" id="A0AAW1NQM1"/>
<evidence type="ECO:0000313" key="3">
    <source>
        <dbReference type="EMBL" id="KAK9790551.1"/>
    </source>
</evidence>
<dbReference type="GO" id="GO:0046961">
    <property type="term" value="F:proton-transporting ATPase activity, rotational mechanism"/>
    <property type="evidence" value="ECO:0007669"/>
    <property type="project" value="InterPro"/>
</dbReference>
<dbReference type="Pfam" id="PF01992">
    <property type="entry name" value="vATP-synt_AC39"/>
    <property type="match status" value="1"/>
</dbReference>